<dbReference type="InterPro" id="IPR013083">
    <property type="entry name" value="Znf_RING/FYVE/PHD"/>
</dbReference>
<proteinExistence type="predicted"/>
<keyword evidence="1" id="KW-0479">Metal-binding</keyword>
<feature type="domain" description="RING-type" evidence="4">
    <location>
        <begin position="109"/>
        <end position="159"/>
    </location>
</feature>
<dbReference type="SUPFAM" id="SSF57850">
    <property type="entry name" value="RING/U-box"/>
    <property type="match status" value="1"/>
</dbReference>
<dbReference type="InterPro" id="IPR001841">
    <property type="entry name" value="Znf_RING"/>
</dbReference>
<evidence type="ECO:0000259" key="4">
    <source>
        <dbReference type="PROSITE" id="PS50089"/>
    </source>
</evidence>
<evidence type="ECO:0000256" key="2">
    <source>
        <dbReference type="SAM" id="MobiDB-lite"/>
    </source>
</evidence>
<organism evidence="5 6">
    <name type="scientific">Solanum bulbocastanum</name>
    <name type="common">Wild potato</name>
    <dbReference type="NCBI Taxonomy" id="147425"/>
    <lineage>
        <taxon>Eukaryota</taxon>
        <taxon>Viridiplantae</taxon>
        <taxon>Streptophyta</taxon>
        <taxon>Embryophyta</taxon>
        <taxon>Tracheophyta</taxon>
        <taxon>Spermatophyta</taxon>
        <taxon>Magnoliopsida</taxon>
        <taxon>eudicotyledons</taxon>
        <taxon>Gunneridae</taxon>
        <taxon>Pentapetalae</taxon>
        <taxon>asterids</taxon>
        <taxon>lamiids</taxon>
        <taxon>Solanales</taxon>
        <taxon>Solanaceae</taxon>
        <taxon>Solanoideae</taxon>
        <taxon>Solaneae</taxon>
        <taxon>Solanum</taxon>
    </lineage>
</organism>
<keyword evidence="1" id="KW-0863">Zinc-finger</keyword>
<dbReference type="Pfam" id="PF13639">
    <property type="entry name" value="zf-RING_2"/>
    <property type="match status" value="1"/>
</dbReference>
<dbReference type="EMBL" id="JBANQN010000012">
    <property type="protein sequence ID" value="KAK6774637.1"/>
    <property type="molecule type" value="Genomic_DNA"/>
</dbReference>
<keyword evidence="1" id="KW-0862">Zinc</keyword>
<dbReference type="SMART" id="SM00184">
    <property type="entry name" value="RING"/>
    <property type="match status" value="1"/>
</dbReference>
<name>A0AAN8SUU7_SOLBU</name>
<evidence type="ECO:0000313" key="5">
    <source>
        <dbReference type="EMBL" id="KAK6774637.1"/>
    </source>
</evidence>
<feature type="region of interest" description="Disordered" evidence="2">
    <location>
        <begin position="49"/>
        <end position="70"/>
    </location>
</feature>
<dbReference type="Proteomes" id="UP001371456">
    <property type="component" value="Unassembled WGS sequence"/>
</dbReference>
<keyword evidence="3" id="KW-0472">Membrane</keyword>
<evidence type="ECO:0000256" key="3">
    <source>
        <dbReference type="SAM" id="Phobius"/>
    </source>
</evidence>
<dbReference type="Gene3D" id="3.30.40.10">
    <property type="entry name" value="Zinc/RING finger domain, C3HC4 (zinc finger)"/>
    <property type="match status" value="1"/>
</dbReference>
<evidence type="ECO:0000256" key="1">
    <source>
        <dbReference type="PROSITE-ProRule" id="PRU00175"/>
    </source>
</evidence>
<keyword evidence="3" id="KW-0812">Transmembrane</keyword>
<gene>
    <name evidence="5" type="ORF">RDI58_029876</name>
</gene>
<comment type="caution">
    <text evidence="5">The sequence shown here is derived from an EMBL/GenBank/DDBJ whole genome shotgun (WGS) entry which is preliminary data.</text>
</comment>
<keyword evidence="3" id="KW-1133">Transmembrane helix</keyword>
<dbReference type="PROSITE" id="PS50089">
    <property type="entry name" value="ZF_RING_2"/>
    <property type="match status" value="1"/>
</dbReference>
<protein>
    <recommendedName>
        <fullName evidence="4">RING-type domain-containing protein</fullName>
    </recommendedName>
</protein>
<dbReference type="AlphaFoldDB" id="A0AAN8SUU7"/>
<evidence type="ECO:0000313" key="6">
    <source>
        <dbReference type="Proteomes" id="UP001371456"/>
    </source>
</evidence>
<sequence>MSNIVLPCVIIAIVLAIILVLLFSFIYVHFQERAARYVAASRAREGRAREDRAREDRAREDRAREDRAREDRAREERAREILVERARFYAEARYWATRAVTPPATNSECCICLGEFEKQDNGDADDDTMTLPTCYHRFHATCIISWLLLAKKNTCPFCRTCISTTFIRCIYWHFRYLIKPSSQLTVT</sequence>
<dbReference type="PANTHER" id="PTHR45676">
    <property type="entry name" value="RING-H2 FINGER PROTEIN ATL51-RELATED"/>
    <property type="match status" value="1"/>
</dbReference>
<feature type="transmembrane region" description="Helical" evidence="3">
    <location>
        <begin position="6"/>
        <end position="28"/>
    </location>
</feature>
<reference evidence="5 6" key="1">
    <citation type="submission" date="2024-02" db="EMBL/GenBank/DDBJ databases">
        <title>de novo genome assembly of Solanum bulbocastanum strain 11H21.</title>
        <authorList>
            <person name="Hosaka A.J."/>
        </authorList>
    </citation>
    <scope>NUCLEOTIDE SEQUENCE [LARGE SCALE GENOMIC DNA]</scope>
    <source>
        <tissue evidence="5">Young leaves</tissue>
    </source>
</reference>
<keyword evidence="6" id="KW-1185">Reference proteome</keyword>
<accession>A0AAN8SUU7</accession>
<dbReference type="GO" id="GO:0008270">
    <property type="term" value="F:zinc ion binding"/>
    <property type="evidence" value="ECO:0007669"/>
    <property type="project" value="UniProtKB-KW"/>
</dbReference>